<dbReference type="EMBL" id="QXFW01000137">
    <property type="protein sequence ID" value="KAE9023501.1"/>
    <property type="molecule type" value="Genomic_DNA"/>
</dbReference>
<evidence type="ECO:0000313" key="2">
    <source>
        <dbReference type="EMBL" id="KAE9154486.1"/>
    </source>
</evidence>
<reference evidence="5 6" key="1">
    <citation type="submission" date="2018-09" db="EMBL/GenBank/DDBJ databases">
        <title>Genomic investigation of the strawberry pathogen Phytophthora fragariae indicates pathogenicity is determined by transcriptional variation in three key races.</title>
        <authorList>
            <person name="Adams T.M."/>
            <person name="Armitage A.D."/>
            <person name="Sobczyk M.K."/>
            <person name="Bates H.J."/>
            <person name="Dunwell J.M."/>
            <person name="Nellist C.F."/>
            <person name="Harrison R.J."/>
        </authorList>
    </citation>
    <scope>NUCLEOTIDE SEQUENCE [LARGE SCALE GENOMIC DNA]</scope>
    <source>
        <strain evidence="3 6">BC-23</strain>
        <strain evidence="2 4">NOV-5</strain>
        <strain evidence="1 5">SCRP245</strain>
    </source>
</reference>
<proteinExistence type="predicted"/>
<organism evidence="1 5">
    <name type="scientific">Phytophthora fragariae</name>
    <dbReference type="NCBI Taxonomy" id="53985"/>
    <lineage>
        <taxon>Eukaryota</taxon>
        <taxon>Sar</taxon>
        <taxon>Stramenopiles</taxon>
        <taxon>Oomycota</taxon>
        <taxon>Peronosporomycetes</taxon>
        <taxon>Peronosporales</taxon>
        <taxon>Peronosporaceae</taxon>
        <taxon>Phytophthora</taxon>
    </lineage>
</organism>
<comment type="caution">
    <text evidence="1">The sequence shown here is derived from an EMBL/GenBank/DDBJ whole genome shotgun (WGS) entry which is preliminary data.</text>
</comment>
<accession>A0A6A3LV14</accession>
<evidence type="ECO:0000313" key="6">
    <source>
        <dbReference type="Proteomes" id="UP000476176"/>
    </source>
</evidence>
<protein>
    <recommendedName>
        <fullName evidence="7">Retrotransposon gag domain-containing protein</fullName>
    </recommendedName>
</protein>
<dbReference type="EMBL" id="QXGA01000037">
    <property type="protein sequence ID" value="KAE9154486.1"/>
    <property type="molecule type" value="Genomic_DNA"/>
</dbReference>
<dbReference type="Proteomes" id="UP000440732">
    <property type="component" value="Unassembled WGS sequence"/>
</dbReference>
<gene>
    <name evidence="3" type="ORF">PF004_g1533</name>
    <name evidence="2" type="ORF">PF006_g1475</name>
    <name evidence="1" type="ORF">PF011_g3944</name>
</gene>
<evidence type="ECO:0008006" key="7">
    <source>
        <dbReference type="Google" id="ProtNLM"/>
    </source>
</evidence>
<evidence type="ECO:0000313" key="4">
    <source>
        <dbReference type="Proteomes" id="UP000440732"/>
    </source>
</evidence>
<dbReference type="EMBL" id="QXGC01000038">
    <property type="protein sequence ID" value="KAE9253377.1"/>
    <property type="molecule type" value="Genomic_DNA"/>
</dbReference>
<evidence type="ECO:0000313" key="5">
    <source>
        <dbReference type="Proteomes" id="UP000460718"/>
    </source>
</evidence>
<name>A0A6A3LV14_9STRA</name>
<dbReference type="Proteomes" id="UP000476176">
    <property type="component" value="Unassembled WGS sequence"/>
</dbReference>
<evidence type="ECO:0000313" key="1">
    <source>
        <dbReference type="EMBL" id="KAE9023501.1"/>
    </source>
</evidence>
<sequence>MEETAIFEKVKSNGATIKKRVPVFRDEEDQFAFVEDLQVLLFDDDLLMFNDVVAEEHLDHVDIAIYALRRLTMVHCPPGTRTMIIDELMDLRKTQSMSVREYSRAFRKLNRYITFIDEHP</sequence>
<evidence type="ECO:0000313" key="3">
    <source>
        <dbReference type="EMBL" id="KAE9253377.1"/>
    </source>
</evidence>
<dbReference type="Proteomes" id="UP000460718">
    <property type="component" value="Unassembled WGS sequence"/>
</dbReference>
<dbReference type="AlphaFoldDB" id="A0A6A3LV14"/>